<dbReference type="Pfam" id="PF01992">
    <property type="entry name" value="vATP-synt_AC39"/>
    <property type="match status" value="1"/>
</dbReference>
<dbReference type="InterPro" id="IPR036079">
    <property type="entry name" value="ATPase_csu/dsu_sf"/>
</dbReference>
<dbReference type="Proteomes" id="UP000266178">
    <property type="component" value="Unassembled WGS sequence"/>
</dbReference>
<dbReference type="EMBL" id="QWLB01000004">
    <property type="protein sequence ID" value="RIH93604.1"/>
    <property type="molecule type" value="Genomic_DNA"/>
</dbReference>
<evidence type="ECO:0000313" key="8">
    <source>
        <dbReference type="Proteomes" id="UP000266178"/>
    </source>
</evidence>
<comment type="similarity">
    <text evidence="1 6">Belongs to the V-ATPase V0D/AC39 subunit family.</text>
</comment>
<sequence length="326" mass="34441">MPGSGFAYLNARVRSRRSQVVPESFFQQALGQSFPDFVRSLGDTAYGPDLVGDSLADVDRAVAAHLARTVGDLPGLVTGNVRDAIVLLLLQSDLINLKSILRGKAAGQAPEEIRGRLVGGTLPEVLINAMLQAPDAASIAQVLQVPTNPLAKALRAALAGNPDPLALEVALDRQFYAYSLEKARALREPSLAAYFSLQVDAINLSTALKLHTMGAAASEAYFVPGGGIVNLALFNRLAAGDLAAMEALNGTALAAAAGARSLGDLERALRQILLEKAHQGAKDALGAGLVLDYIRRKEWEASRIRLLARRAYFNLPSDAVAKEVAA</sequence>
<protein>
    <recommendedName>
        <fullName evidence="6">V-type ATP synthase subunit C</fullName>
    </recommendedName>
    <alternativeName>
        <fullName evidence="6">V-ATPase subunit C</fullName>
    </alternativeName>
</protein>
<keyword evidence="3 6" id="KW-0375">Hydrogen ion transport</keyword>
<evidence type="ECO:0000256" key="2">
    <source>
        <dbReference type="ARBA" id="ARBA00022448"/>
    </source>
</evidence>
<dbReference type="InterPro" id="IPR014272">
    <property type="entry name" value="ATPase_V0-cplx_csu"/>
</dbReference>
<evidence type="ECO:0000256" key="6">
    <source>
        <dbReference type="HAMAP-Rule" id="MF_00314"/>
    </source>
</evidence>
<gene>
    <name evidence="6 7" type="primary">atpC</name>
    <name evidence="7" type="ORF">Mgrana_00428</name>
</gene>
<dbReference type="GO" id="GO:0046933">
    <property type="term" value="F:proton-transporting ATP synthase activity, rotational mechanism"/>
    <property type="evidence" value="ECO:0007669"/>
    <property type="project" value="UniProtKB-UniRule"/>
</dbReference>
<dbReference type="SUPFAM" id="SSF103486">
    <property type="entry name" value="V-type ATP synthase subunit C"/>
    <property type="match status" value="1"/>
</dbReference>
<dbReference type="PANTHER" id="PTHR38682">
    <property type="entry name" value="V-TYPE ATP SYNTHASE SUBUNIT C"/>
    <property type="match status" value="1"/>
</dbReference>
<evidence type="ECO:0000313" key="7">
    <source>
        <dbReference type="EMBL" id="RIH93604.1"/>
    </source>
</evidence>
<organism evidence="7 8">
    <name type="scientific">Meiothermus granaticius NBRC 107808</name>
    <dbReference type="NCBI Taxonomy" id="1227551"/>
    <lineage>
        <taxon>Bacteria</taxon>
        <taxon>Thermotogati</taxon>
        <taxon>Deinococcota</taxon>
        <taxon>Deinococci</taxon>
        <taxon>Thermales</taxon>
        <taxon>Thermaceae</taxon>
        <taxon>Meiothermus</taxon>
    </lineage>
</organism>
<dbReference type="OrthoDB" id="30360at2"/>
<dbReference type="Gene3D" id="1.10.132.50">
    <property type="entry name" value="ATP synthase (C/AC39) subunit, domain 3"/>
    <property type="match status" value="1"/>
</dbReference>
<dbReference type="GO" id="GO:0042777">
    <property type="term" value="P:proton motive force-driven plasma membrane ATP synthesis"/>
    <property type="evidence" value="ECO:0007669"/>
    <property type="project" value="UniProtKB-UniRule"/>
</dbReference>
<proteinExistence type="inferred from homology"/>
<comment type="caution">
    <text evidence="7">The sequence shown here is derived from an EMBL/GenBank/DDBJ whole genome shotgun (WGS) entry which is preliminary data.</text>
</comment>
<reference evidence="7 8" key="1">
    <citation type="submission" date="2018-08" db="EMBL/GenBank/DDBJ databases">
        <title>Meiothermus granaticius genome AF-68 sequencing project.</title>
        <authorList>
            <person name="Da Costa M.S."/>
            <person name="Albuquerque L."/>
            <person name="Raposo P."/>
            <person name="Froufe H.J.C."/>
            <person name="Barroso C.S."/>
            <person name="Egas C."/>
        </authorList>
    </citation>
    <scope>NUCLEOTIDE SEQUENCE [LARGE SCALE GENOMIC DNA]</scope>
    <source>
        <strain evidence="7 8">AF-68</strain>
    </source>
</reference>
<dbReference type="GO" id="GO:0046961">
    <property type="term" value="F:proton-transporting ATPase activity, rotational mechanism"/>
    <property type="evidence" value="ECO:0007669"/>
    <property type="project" value="InterPro"/>
</dbReference>
<dbReference type="InterPro" id="IPR035067">
    <property type="entry name" value="V-type_ATPase_csu/dsu"/>
</dbReference>
<dbReference type="InterPro" id="IPR002843">
    <property type="entry name" value="ATPase_V0-cplx_csu/dsu"/>
</dbReference>
<evidence type="ECO:0000256" key="4">
    <source>
        <dbReference type="ARBA" id="ARBA00023065"/>
    </source>
</evidence>
<dbReference type="GO" id="GO:0005524">
    <property type="term" value="F:ATP binding"/>
    <property type="evidence" value="ECO:0007669"/>
    <property type="project" value="UniProtKB-UniRule"/>
</dbReference>
<keyword evidence="8" id="KW-1185">Reference proteome</keyword>
<dbReference type="InterPro" id="IPR050873">
    <property type="entry name" value="V-ATPase_V0D/AC39_subunit"/>
</dbReference>
<keyword evidence="2 6" id="KW-0813">Transport</keyword>
<dbReference type="HAMAP" id="MF_00314">
    <property type="entry name" value="ATP_synth_C_arch"/>
    <property type="match status" value="1"/>
</dbReference>
<accession>A0A399FAI0</accession>
<keyword evidence="5 6" id="KW-0066">ATP synthesis</keyword>
<dbReference type="Gene3D" id="1.20.1690.10">
    <property type="entry name" value="V-type ATP synthase subunit C domain"/>
    <property type="match status" value="2"/>
</dbReference>
<dbReference type="GO" id="GO:0033179">
    <property type="term" value="C:proton-transporting V-type ATPase, V0 domain"/>
    <property type="evidence" value="ECO:0007669"/>
    <property type="project" value="InterPro"/>
</dbReference>
<comment type="function">
    <text evidence="6">Produces ATP from ADP in the presence of a proton gradient across the membrane.</text>
</comment>
<dbReference type="AlphaFoldDB" id="A0A399FAI0"/>
<evidence type="ECO:0000256" key="5">
    <source>
        <dbReference type="ARBA" id="ARBA00023310"/>
    </source>
</evidence>
<keyword evidence="4 6" id="KW-0406">Ion transport</keyword>
<evidence type="ECO:0000256" key="3">
    <source>
        <dbReference type="ARBA" id="ARBA00022781"/>
    </source>
</evidence>
<evidence type="ECO:0000256" key="1">
    <source>
        <dbReference type="ARBA" id="ARBA00006709"/>
    </source>
</evidence>
<dbReference type="PANTHER" id="PTHR38682:SF1">
    <property type="entry name" value="V-TYPE ATP SYNTHASE SUBUNIT C"/>
    <property type="match status" value="1"/>
</dbReference>
<dbReference type="RefSeq" id="WP_119355957.1">
    <property type="nucleotide sequence ID" value="NZ_BJXM01000009.1"/>
</dbReference>
<name>A0A399FAI0_9DEIN</name>
<dbReference type="InterPro" id="IPR044911">
    <property type="entry name" value="V-type_ATPase_csu/dsu_dom_3"/>
</dbReference>